<dbReference type="SUPFAM" id="SSF53167">
    <property type="entry name" value="Purine and uridine phosphorylases"/>
    <property type="match status" value="1"/>
</dbReference>
<proteinExistence type="inferred from homology"/>
<dbReference type="Proteomes" id="UP000008983">
    <property type="component" value="Unassembled WGS sequence"/>
</dbReference>
<reference evidence="8 9" key="1">
    <citation type="submission" date="2011-07" db="EMBL/GenBank/DDBJ databases">
        <authorList>
            <person name="Coyne R."/>
            <person name="Brami D."/>
            <person name="Johnson J."/>
            <person name="Hostetler J."/>
            <person name="Hannick L."/>
            <person name="Clark T."/>
            <person name="Cassidy-Hanley D."/>
            <person name="Inman J."/>
        </authorList>
    </citation>
    <scope>NUCLEOTIDE SEQUENCE [LARGE SCALE GENOMIC DNA]</scope>
    <source>
        <strain evidence="8 9">G5</strain>
    </source>
</reference>
<dbReference type="CDD" id="cd09009">
    <property type="entry name" value="PNP-EcPNPII_like"/>
    <property type="match status" value="1"/>
</dbReference>
<evidence type="ECO:0000313" key="9">
    <source>
        <dbReference type="Proteomes" id="UP000008983"/>
    </source>
</evidence>
<keyword evidence="9" id="KW-1185">Reference proteome</keyword>
<dbReference type="eggNOG" id="KOG3984">
    <property type="taxonomic scope" value="Eukaryota"/>
</dbReference>
<dbReference type="InterPro" id="IPR035994">
    <property type="entry name" value="Nucleoside_phosphorylase_sf"/>
</dbReference>
<feature type="binding site" evidence="6">
    <location>
        <begin position="85"/>
        <end position="87"/>
    </location>
    <ligand>
        <name>phosphate</name>
        <dbReference type="ChEBI" id="CHEBI:43474"/>
    </ligand>
</feature>
<dbReference type="OrthoDB" id="309285at2759"/>
<feature type="binding site" evidence="6">
    <location>
        <position position="239"/>
    </location>
    <ligand>
        <name>a purine D-ribonucleoside</name>
        <dbReference type="ChEBI" id="CHEBI:142355"/>
    </ligand>
</feature>
<feature type="domain" description="Nucleoside phosphorylase" evidence="7">
    <location>
        <begin position="27"/>
        <end position="273"/>
    </location>
</feature>
<dbReference type="NCBIfam" id="TIGR01700">
    <property type="entry name" value="PNPH"/>
    <property type="match status" value="1"/>
</dbReference>
<name>G0QUC3_ICHMU</name>
<accession>G0QUC3</accession>
<dbReference type="PANTHER" id="PTHR11904:SF9">
    <property type="entry name" value="PURINE NUCLEOSIDE PHOSPHORYLASE-RELATED"/>
    <property type="match status" value="1"/>
</dbReference>
<comment type="pathway">
    <text evidence="1 5">Purine metabolism; purine nucleoside salvage.</text>
</comment>
<evidence type="ECO:0000256" key="6">
    <source>
        <dbReference type="PIRSR" id="PIRSR000477-2"/>
    </source>
</evidence>
<dbReference type="Gene3D" id="3.40.50.1580">
    <property type="entry name" value="Nucleoside phosphorylase domain"/>
    <property type="match status" value="1"/>
</dbReference>
<comment type="function">
    <text evidence="5">The purine nucleoside phosphorylases catalyze the phosphorolytic breakdown of the N-glycosidic bond in the beta-(deoxy)ribonucleoside molecules, with the formation of the corresponding free purine bases and pentose-1-phosphate.</text>
</comment>
<feature type="binding site" evidence="6">
    <location>
        <position position="34"/>
    </location>
    <ligand>
        <name>phosphate</name>
        <dbReference type="ChEBI" id="CHEBI:43474"/>
    </ligand>
</feature>
<sequence>MAEHLSIYDKALQATQYVQSKIQQPPEIGLILGSGLGEFADEIEDKVYIPFGDIPHFKKSTVAGHAGKLVVGKVGNKTVCCMQGRYHYYEGHTMQEVVFPIRVLKLLGIKKLVVTNAAGGISKMINCGDLMIIRDHINLMGSNPLFGQNDERFGPRFPDMSEVFNKELSDVVAKHMKNLGIGVKKGVYVAFTGPSYETPAEISMAKTAGGDAAGMSTVPECITANHMGIKVVGISCVTNMAAGVTEFKLNHQDVIDTANYVKSCFKQLLKNCIPDL</sequence>
<feature type="binding site" evidence="6">
    <location>
        <position position="117"/>
    </location>
    <ligand>
        <name>phosphate</name>
        <dbReference type="ChEBI" id="CHEBI:43474"/>
    </ligand>
</feature>
<feature type="binding site" evidence="6">
    <location>
        <position position="216"/>
    </location>
    <ligand>
        <name>phosphate</name>
        <dbReference type="ChEBI" id="CHEBI:43474"/>
    </ligand>
</feature>
<feature type="binding site" evidence="6">
    <location>
        <position position="197"/>
    </location>
    <ligand>
        <name>a purine D-ribonucleoside</name>
        <dbReference type="ChEBI" id="CHEBI:142355"/>
    </ligand>
</feature>
<dbReference type="InterPro" id="IPR011268">
    <property type="entry name" value="Purine_phosphorylase"/>
</dbReference>
<dbReference type="PIRSF" id="PIRSF000477">
    <property type="entry name" value="PurNPase"/>
    <property type="match status" value="1"/>
</dbReference>
<dbReference type="EC" id="2.4.2.1" evidence="5"/>
<dbReference type="InterPro" id="IPR011270">
    <property type="entry name" value="Pur_Nuc_Pase_Ino/Guo-sp"/>
</dbReference>
<dbReference type="InterPro" id="IPR000845">
    <property type="entry name" value="Nucleoside_phosphorylase_d"/>
</dbReference>
<dbReference type="GeneID" id="14907326"/>
<feature type="binding site" evidence="6">
    <location>
        <position position="65"/>
    </location>
    <ligand>
        <name>phosphate</name>
        <dbReference type="ChEBI" id="CHEBI:43474"/>
    </ligand>
</feature>
<keyword evidence="3 5" id="KW-0328">Glycosyltransferase</keyword>
<gene>
    <name evidence="8" type="ORF">IMG5_116210</name>
</gene>
<dbReference type="GO" id="GO:0005737">
    <property type="term" value="C:cytoplasm"/>
    <property type="evidence" value="ECO:0007669"/>
    <property type="project" value="TreeGrafter"/>
</dbReference>
<dbReference type="Pfam" id="PF01048">
    <property type="entry name" value="PNP_UDP_1"/>
    <property type="match status" value="1"/>
</dbReference>
<dbReference type="InParanoid" id="G0QUC3"/>
<dbReference type="RefSeq" id="XP_004034681.1">
    <property type="nucleotide sequence ID" value="XM_004034633.1"/>
</dbReference>
<dbReference type="GO" id="GO:0004731">
    <property type="term" value="F:purine-nucleoside phosphorylase activity"/>
    <property type="evidence" value="ECO:0007669"/>
    <property type="project" value="UniProtKB-EC"/>
</dbReference>
<evidence type="ECO:0000256" key="5">
    <source>
        <dbReference type="PIRNR" id="PIRNR000477"/>
    </source>
</evidence>
<comment type="similarity">
    <text evidence="2 5">Belongs to the PNP/MTAP phosphorylase family.</text>
</comment>
<dbReference type="AlphaFoldDB" id="G0QUC3"/>
<dbReference type="OMA" id="EGVYAQF"/>
<evidence type="ECO:0000256" key="1">
    <source>
        <dbReference type="ARBA" id="ARBA00005058"/>
    </source>
</evidence>
<dbReference type="UniPathway" id="UPA00606"/>
<protein>
    <recommendedName>
        <fullName evidence="5">Purine nucleoside phosphorylase</fullName>
        <ecNumber evidence="5">2.4.2.1</ecNumber>
    </recommendedName>
    <alternativeName>
        <fullName evidence="5">Inosine-guanosine phosphorylase</fullName>
    </alternativeName>
</protein>
<dbReference type="PANTHER" id="PTHR11904">
    <property type="entry name" value="METHYLTHIOADENOSINE/PURINE NUCLEOSIDE PHOSPHORYLASE"/>
    <property type="match status" value="1"/>
</dbReference>
<evidence type="ECO:0000259" key="7">
    <source>
        <dbReference type="Pfam" id="PF01048"/>
    </source>
</evidence>
<evidence type="ECO:0000313" key="8">
    <source>
        <dbReference type="EMBL" id="EGR31195.1"/>
    </source>
</evidence>
<dbReference type="NCBIfam" id="NF006054">
    <property type="entry name" value="PRK08202.1"/>
    <property type="match status" value="1"/>
</dbReference>
<organism evidence="8 9">
    <name type="scientific">Ichthyophthirius multifiliis</name>
    <name type="common">White spot disease agent</name>
    <name type="synonym">Ich</name>
    <dbReference type="NCBI Taxonomy" id="5932"/>
    <lineage>
        <taxon>Eukaryota</taxon>
        <taxon>Sar</taxon>
        <taxon>Alveolata</taxon>
        <taxon>Ciliophora</taxon>
        <taxon>Intramacronucleata</taxon>
        <taxon>Oligohymenophorea</taxon>
        <taxon>Hymenostomatida</taxon>
        <taxon>Ophryoglenina</taxon>
        <taxon>Ichthyophthirius</taxon>
    </lineage>
</organism>
<evidence type="ECO:0000256" key="2">
    <source>
        <dbReference type="ARBA" id="ARBA00006751"/>
    </source>
</evidence>
<keyword evidence="4 5" id="KW-0808">Transferase</keyword>
<dbReference type="GO" id="GO:0009116">
    <property type="term" value="P:nucleoside metabolic process"/>
    <property type="evidence" value="ECO:0007669"/>
    <property type="project" value="InterPro"/>
</dbReference>
<evidence type="ECO:0000256" key="4">
    <source>
        <dbReference type="ARBA" id="ARBA00022679"/>
    </source>
</evidence>
<dbReference type="NCBIfam" id="TIGR01697">
    <property type="entry name" value="PNPH-PUNA-XAPA"/>
    <property type="match status" value="1"/>
</dbReference>
<evidence type="ECO:0000256" key="3">
    <source>
        <dbReference type="ARBA" id="ARBA00022676"/>
    </source>
</evidence>
<dbReference type="STRING" id="857967.G0QUC3"/>
<dbReference type="EMBL" id="GL983907">
    <property type="protein sequence ID" value="EGR31195.1"/>
    <property type="molecule type" value="Genomic_DNA"/>
</dbReference>